<dbReference type="EMBL" id="BK016222">
    <property type="protein sequence ID" value="DAG03052.1"/>
    <property type="molecule type" value="Genomic_DNA"/>
</dbReference>
<accession>A0A8S5V8K8</accession>
<reference evidence="1" key="1">
    <citation type="journal article" date="2021" name="Proc. Natl. Acad. Sci. U.S.A.">
        <title>A Catalog of Tens of Thousands of Viruses from Human Metagenomes Reveals Hidden Associations with Chronic Diseases.</title>
        <authorList>
            <person name="Tisza M.J."/>
            <person name="Buck C.B."/>
        </authorList>
    </citation>
    <scope>NUCLEOTIDE SEQUENCE</scope>
    <source>
        <strain evidence="1">Cttma3</strain>
    </source>
</reference>
<name>A0A8S5V8K8_9CAUD</name>
<sequence length="33" mass="4040">MESSRRIKYAGIFYTFAENKILWKKKRNTTTTR</sequence>
<organism evidence="1">
    <name type="scientific">Siphoviridae sp. cttma3</name>
    <dbReference type="NCBI Taxonomy" id="2825708"/>
    <lineage>
        <taxon>Viruses</taxon>
        <taxon>Duplodnaviria</taxon>
        <taxon>Heunggongvirae</taxon>
        <taxon>Uroviricota</taxon>
        <taxon>Caudoviricetes</taxon>
    </lineage>
</organism>
<evidence type="ECO:0000313" key="1">
    <source>
        <dbReference type="EMBL" id="DAG03052.1"/>
    </source>
</evidence>
<proteinExistence type="predicted"/>
<protein>
    <submittedName>
        <fullName evidence="1">Uncharacterized protein</fullName>
    </submittedName>
</protein>